<dbReference type="Proteomes" id="UP000799424">
    <property type="component" value="Unassembled WGS sequence"/>
</dbReference>
<dbReference type="EMBL" id="MU006217">
    <property type="protein sequence ID" value="KAF2832134.1"/>
    <property type="molecule type" value="Genomic_DNA"/>
</dbReference>
<protein>
    <submittedName>
        <fullName evidence="1">Uncharacterized protein</fullName>
    </submittedName>
</protein>
<evidence type="ECO:0000313" key="1">
    <source>
        <dbReference type="EMBL" id="KAF2832134.1"/>
    </source>
</evidence>
<keyword evidence="2" id="KW-1185">Reference proteome</keyword>
<dbReference type="AlphaFoldDB" id="A0A6A7AGT5"/>
<organism evidence="1 2">
    <name type="scientific">Ophiobolus disseminans</name>
    <dbReference type="NCBI Taxonomy" id="1469910"/>
    <lineage>
        <taxon>Eukaryota</taxon>
        <taxon>Fungi</taxon>
        <taxon>Dikarya</taxon>
        <taxon>Ascomycota</taxon>
        <taxon>Pezizomycotina</taxon>
        <taxon>Dothideomycetes</taxon>
        <taxon>Pleosporomycetidae</taxon>
        <taxon>Pleosporales</taxon>
        <taxon>Pleosporineae</taxon>
        <taxon>Phaeosphaeriaceae</taxon>
        <taxon>Ophiobolus</taxon>
    </lineage>
</organism>
<accession>A0A6A7AGT5</accession>
<name>A0A6A7AGT5_9PLEO</name>
<reference evidence="1" key="1">
    <citation type="journal article" date="2020" name="Stud. Mycol.">
        <title>101 Dothideomycetes genomes: a test case for predicting lifestyles and emergence of pathogens.</title>
        <authorList>
            <person name="Haridas S."/>
            <person name="Albert R."/>
            <person name="Binder M."/>
            <person name="Bloem J."/>
            <person name="Labutti K."/>
            <person name="Salamov A."/>
            <person name="Andreopoulos B."/>
            <person name="Baker S."/>
            <person name="Barry K."/>
            <person name="Bills G."/>
            <person name="Bluhm B."/>
            <person name="Cannon C."/>
            <person name="Castanera R."/>
            <person name="Culley D."/>
            <person name="Daum C."/>
            <person name="Ezra D."/>
            <person name="Gonzalez J."/>
            <person name="Henrissat B."/>
            <person name="Kuo A."/>
            <person name="Liang C."/>
            <person name="Lipzen A."/>
            <person name="Lutzoni F."/>
            <person name="Magnuson J."/>
            <person name="Mondo S."/>
            <person name="Nolan M."/>
            <person name="Ohm R."/>
            <person name="Pangilinan J."/>
            <person name="Park H.-J."/>
            <person name="Ramirez L."/>
            <person name="Alfaro M."/>
            <person name="Sun H."/>
            <person name="Tritt A."/>
            <person name="Yoshinaga Y."/>
            <person name="Zwiers L.-H."/>
            <person name="Turgeon B."/>
            <person name="Goodwin S."/>
            <person name="Spatafora J."/>
            <person name="Crous P."/>
            <person name="Grigoriev I."/>
        </authorList>
    </citation>
    <scope>NUCLEOTIDE SEQUENCE</scope>
    <source>
        <strain evidence="1">CBS 113818</strain>
    </source>
</reference>
<sequence>MKSVRRWERSKKAVLVSSFISWDPHFFSASPPLQASRMGGGLLPRLKLIHHPSTISILVHATVTPHYAVPNCSSIPFSAIPPLPYFVIGWDATCDRRHELPGQLRDASFLIGRYRLLRDQRRSVLK</sequence>
<evidence type="ECO:0000313" key="2">
    <source>
        <dbReference type="Proteomes" id="UP000799424"/>
    </source>
</evidence>
<proteinExistence type="predicted"/>
<gene>
    <name evidence="1" type="ORF">CC86DRAFT_86649</name>
</gene>